<evidence type="ECO:0000256" key="23">
    <source>
        <dbReference type="NCBIfam" id="TIGR02071"/>
    </source>
</evidence>
<dbReference type="Gene3D" id="3.40.710.10">
    <property type="entry name" value="DD-peptidase/beta-lactamase superfamily"/>
    <property type="match status" value="1"/>
</dbReference>
<evidence type="ECO:0000256" key="1">
    <source>
        <dbReference type="ARBA" id="ARBA00002624"/>
    </source>
</evidence>
<dbReference type="GO" id="GO:0006508">
    <property type="term" value="P:proteolysis"/>
    <property type="evidence" value="ECO:0007669"/>
    <property type="project" value="UniProtKB-KW"/>
</dbReference>
<feature type="active site" description="Proton donor; for transglycosylase activity" evidence="25">
    <location>
        <position position="190"/>
    </location>
</feature>
<dbReference type="Gene3D" id="1.10.3810.10">
    <property type="entry name" value="Biosynthetic peptidoglycan transglycosylase-like"/>
    <property type="match status" value="1"/>
</dbReference>
<feature type="domain" description="Bifunctional transglycosylase second" evidence="28">
    <location>
        <begin position="70"/>
        <end position="154"/>
    </location>
</feature>
<keyword evidence="17" id="KW-0511">Multifunctional enzyme</keyword>
<evidence type="ECO:0000259" key="26">
    <source>
        <dbReference type="Pfam" id="PF00905"/>
    </source>
</evidence>
<evidence type="ECO:0000256" key="4">
    <source>
        <dbReference type="ARBA" id="ARBA00007090"/>
    </source>
</evidence>
<keyword evidence="14 24" id="KW-0573">Peptidoglycan synthesis</keyword>
<gene>
    <name evidence="29" type="ORF">TBH_C2089</name>
</gene>
<evidence type="ECO:0000256" key="20">
    <source>
        <dbReference type="ARBA" id="ARBA00034000"/>
    </source>
</evidence>
<evidence type="ECO:0000313" key="29">
    <source>
        <dbReference type="EMBL" id="BAO45001.1"/>
    </source>
</evidence>
<dbReference type="PANTHER" id="PTHR32282">
    <property type="entry name" value="BINDING PROTEIN TRANSPEPTIDASE, PUTATIVE-RELATED"/>
    <property type="match status" value="1"/>
</dbReference>
<keyword evidence="9" id="KW-0645">Protease</keyword>
<comment type="catalytic activity">
    <reaction evidence="21">
        <text>[GlcNAc-(1-&gt;4)-Mur2Ac(oyl-L-Ala-gamma-D-Glu-L-Lys-D-Ala-D-Ala)](n)-di-trans,octa-cis-undecaprenyl diphosphate + beta-D-GlcNAc-(1-&gt;4)-Mur2Ac(oyl-L-Ala-gamma-D-Glu-L-Lys-D-Ala-D-Ala)-di-trans,octa-cis-undecaprenyl diphosphate = [GlcNAc-(1-&gt;4)-Mur2Ac(oyl-L-Ala-gamma-D-Glu-L-Lys-D-Ala-D-Ala)](n+1)-di-trans,octa-cis-undecaprenyl diphosphate + di-trans,octa-cis-undecaprenyl diphosphate + H(+)</text>
        <dbReference type="Rhea" id="RHEA:23708"/>
        <dbReference type="Rhea" id="RHEA-COMP:9602"/>
        <dbReference type="Rhea" id="RHEA-COMP:9603"/>
        <dbReference type="ChEBI" id="CHEBI:15378"/>
        <dbReference type="ChEBI" id="CHEBI:58405"/>
        <dbReference type="ChEBI" id="CHEBI:60033"/>
        <dbReference type="ChEBI" id="CHEBI:78435"/>
        <dbReference type="EC" id="2.4.99.28"/>
    </reaction>
</comment>
<evidence type="ECO:0000256" key="17">
    <source>
        <dbReference type="ARBA" id="ARBA00023268"/>
    </source>
</evidence>
<dbReference type="Gene3D" id="3.30.2060.10">
    <property type="entry name" value="Penicillin-binding protein 1b domain"/>
    <property type="match status" value="1"/>
</dbReference>
<evidence type="ECO:0000259" key="28">
    <source>
        <dbReference type="Pfam" id="PF14814"/>
    </source>
</evidence>
<dbReference type="GO" id="GO:0008360">
    <property type="term" value="P:regulation of cell shape"/>
    <property type="evidence" value="ECO:0007669"/>
    <property type="project" value="UniProtKB-UniRule"/>
</dbReference>
<evidence type="ECO:0000256" key="21">
    <source>
        <dbReference type="ARBA" id="ARBA00049902"/>
    </source>
</evidence>
<comment type="pathway">
    <text evidence="22">Glycan biosynthesis.</text>
</comment>
<evidence type="ECO:0000256" key="9">
    <source>
        <dbReference type="ARBA" id="ARBA00022670"/>
    </source>
</evidence>
<feature type="active site" description="Acyl-ester intermediate; for transpeptidase activity" evidence="25">
    <location>
        <position position="471"/>
    </location>
</feature>
<comment type="similarity">
    <text evidence="4 24">In the C-terminal section; belongs to the transpeptidase family.</text>
</comment>
<dbReference type="InterPro" id="IPR050396">
    <property type="entry name" value="Glycosyltr_51/Transpeptidase"/>
</dbReference>
<dbReference type="Pfam" id="PF00912">
    <property type="entry name" value="Transgly"/>
    <property type="match status" value="1"/>
</dbReference>
<keyword evidence="11 24" id="KW-0808">Transferase</keyword>
<keyword evidence="13 24" id="KW-0133">Cell shape</keyword>
<dbReference type="SUPFAM" id="SSF56601">
    <property type="entry name" value="beta-lactamase/transpeptidase-like"/>
    <property type="match status" value="1"/>
</dbReference>
<dbReference type="GO" id="GO:0046677">
    <property type="term" value="P:response to antibiotic"/>
    <property type="evidence" value="ECO:0007669"/>
    <property type="project" value="UniProtKB-UniRule"/>
</dbReference>
<dbReference type="GO" id="GO:0009252">
    <property type="term" value="P:peptidoglycan biosynthetic process"/>
    <property type="evidence" value="ECO:0007669"/>
    <property type="project" value="UniProtKB-UniRule"/>
</dbReference>
<evidence type="ECO:0000259" key="27">
    <source>
        <dbReference type="Pfam" id="PF00912"/>
    </source>
</evidence>
<evidence type="ECO:0000313" key="30">
    <source>
        <dbReference type="Proteomes" id="UP000031631"/>
    </source>
</evidence>
<dbReference type="PANTHER" id="PTHR32282:SF11">
    <property type="entry name" value="PENICILLIN-BINDING PROTEIN 1B"/>
    <property type="match status" value="1"/>
</dbReference>
<evidence type="ECO:0000256" key="15">
    <source>
        <dbReference type="ARBA" id="ARBA00023136"/>
    </source>
</evidence>
<sequence>MVRRKPTASRKAGKSTRRGFPWFKWLLGLSLLGALILGAYSLYLSQIVRVKFEGRRWAIPARVYARPLELYVGADLTVERLRTELQALGYRKVRQATQPAQWSQSGSRFIFQTRDFLFWDGREASRRVGLRISNGAVTALKDASTGRDLDLLRLEPPEIGSIYPSHKEDRVLVRRDELPDHLVAALLAAEDHDYFHHHGVNPLSIARAVMANLKAGHTVQGGSTLTQQLVKNFFLTPERSLWRKFNEALMAIILDARYSKDEILEAYANEVFLGQDGERAIHGFGLASYFYFNRPLAELRLHETALLVGLLKGASYYDPRRHPKRALKRRNLVLQLMADQGFIDQATARKAMQQPLGVGSKGRRSNARHPAFIDLVRRQLRQDYQEEDLTSEGLRIFTTLDPWAQQILDTQIARGLSALEKSRRKLAAGSLQAAMVLVSPQGGEIRALSGGRNAGYAGFNRALDARRSIGSLIKPVIYLLALSRPREYSLVTLLEDEPVNLKDARGRVWSPKNYDHKVHGLVPLHTALAHSYNLATVHLGLALGLDKVVRQLKAMGVQRSVRSLPSLLLGAVPLSPLEVAQVYQAIASGGFRAPLRAIREITDQEGNPLQRYPLEVKQVAEPGPVYLLSRNLVEVMRQGTGRSVRRYLPESLEVAGKTGTTDELRDSWFAGFSGDWLAVAWVGRDDNKSAGLTGSSGALTLWGRVMKALKPQPLGLLPPENVVYVWVDARTGYLSAEDCEGAIAMPFIRGSEPELRSECLGEEKPRKGLFDRLFD</sequence>
<evidence type="ECO:0000256" key="25">
    <source>
        <dbReference type="PIRSR" id="PIRSR002799-1"/>
    </source>
</evidence>
<keyword evidence="10 24" id="KW-0328">Glycosyltransferase</keyword>
<dbReference type="InterPro" id="IPR028166">
    <property type="entry name" value="UB2H"/>
</dbReference>
<comment type="catalytic activity">
    <reaction evidence="20">
        <text>Preferential cleavage: (Ac)2-L-Lys-D-Ala-|-D-Ala. Also transpeptidation of peptidyl-alanyl moieties that are N-acyl substituents of D-alanine.</text>
        <dbReference type="EC" id="3.4.16.4"/>
    </reaction>
</comment>
<evidence type="ECO:0000256" key="2">
    <source>
        <dbReference type="ARBA" id="ARBA00004236"/>
    </source>
</evidence>
<dbReference type="GO" id="GO:0005886">
    <property type="term" value="C:plasma membrane"/>
    <property type="evidence" value="ECO:0007669"/>
    <property type="project" value="UniProtKB-SubCell"/>
</dbReference>
<dbReference type="InterPro" id="IPR023346">
    <property type="entry name" value="Lysozyme-like_dom_sf"/>
</dbReference>
<name>A0A7U6GJV4_9GAMM</name>
<dbReference type="GO" id="GO:0071555">
    <property type="term" value="P:cell wall organization"/>
    <property type="evidence" value="ECO:0007669"/>
    <property type="project" value="UniProtKB-UniRule"/>
</dbReference>
<reference evidence="29 30" key="1">
    <citation type="journal article" date="2014" name="PLoS ONE">
        <title>Physiological and genomic features of a novel sulfur-oxidizing gammaproteobacterium belonging to a previously uncultivated symbiotic lineage isolated from a hydrothermal vent.</title>
        <authorList>
            <person name="Nunoura T."/>
            <person name="Takaki Y."/>
            <person name="Kazama H."/>
            <person name="Kakuta J."/>
            <person name="Shimamura S."/>
            <person name="Makita H."/>
            <person name="Hirai M."/>
            <person name="Miyazaki M."/>
            <person name="Takai K."/>
        </authorList>
    </citation>
    <scope>NUCLEOTIDE SEQUENCE [LARGE SCALE GENOMIC DNA]</scope>
    <source>
        <strain evidence="29 30">Hiromi1</strain>
    </source>
</reference>
<accession>A0A7U6GJV4</accession>
<organism evidence="29 30">
    <name type="scientific">Thiolapillus brandeum</name>
    <dbReference type="NCBI Taxonomy" id="1076588"/>
    <lineage>
        <taxon>Bacteria</taxon>
        <taxon>Pseudomonadati</taxon>
        <taxon>Pseudomonadota</taxon>
        <taxon>Gammaproteobacteria</taxon>
        <taxon>Chromatiales</taxon>
        <taxon>Sedimenticolaceae</taxon>
        <taxon>Thiolapillus</taxon>
    </lineage>
</organism>
<feature type="domain" description="Glycosyl transferase family 51" evidence="27">
    <location>
        <begin position="165"/>
        <end position="337"/>
    </location>
</feature>
<keyword evidence="30" id="KW-1185">Reference proteome</keyword>
<dbReference type="GO" id="GO:0009274">
    <property type="term" value="C:peptidoglycan-based cell wall"/>
    <property type="evidence" value="ECO:0007669"/>
    <property type="project" value="UniProtKB-UniRule"/>
</dbReference>
<dbReference type="KEGG" id="tbn:TBH_C2089"/>
<evidence type="ECO:0000256" key="12">
    <source>
        <dbReference type="ARBA" id="ARBA00022801"/>
    </source>
</evidence>
<evidence type="ECO:0000256" key="16">
    <source>
        <dbReference type="ARBA" id="ARBA00023251"/>
    </source>
</evidence>
<dbReference type="Proteomes" id="UP000031631">
    <property type="component" value="Chromosome"/>
</dbReference>
<comment type="function">
    <text evidence="1 24">Cell wall formation. Synthesis of cross-linked peptidoglycan from the lipid intermediates. The enzyme has a penicillin-insensitive transglycosylase N-terminal domain (formation of linear glycan strands) and a penicillin-sensitive transpeptidase C-terminal domain (cross-linking of the peptide subunits).</text>
</comment>
<keyword evidence="8" id="KW-0121">Carboxypeptidase</keyword>
<dbReference type="InterPro" id="IPR012338">
    <property type="entry name" value="Beta-lactam/transpept-like"/>
</dbReference>
<evidence type="ECO:0000256" key="5">
    <source>
        <dbReference type="ARBA" id="ARBA00007739"/>
    </source>
</evidence>
<evidence type="ECO:0000256" key="8">
    <source>
        <dbReference type="ARBA" id="ARBA00022645"/>
    </source>
</evidence>
<evidence type="ECO:0000256" key="10">
    <source>
        <dbReference type="ARBA" id="ARBA00022676"/>
    </source>
</evidence>
<evidence type="ECO:0000256" key="6">
    <source>
        <dbReference type="ARBA" id="ARBA00018637"/>
    </source>
</evidence>
<dbReference type="NCBIfam" id="TIGR02071">
    <property type="entry name" value="PBP_1b"/>
    <property type="match status" value="1"/>
</dbReference>
<comment type="similarity">
    <text evidence="5 24">In the N-terminal section; belongs to the glycosyltransferase 51 family.</text>
</comment>
<dbReference type="Pfam" id="PF00905">
    <property type="entry name" value="Transpeptidase"/>
    <property type="match status" value="1"/>
</dbReference>
<dbReference type="GO" id="GO:0030288">
    <property type="term" value="C:outer membrane-bounded periplasmic space"/>
    <property type="evidence" value="ECO:0007669"/>
    <property type="project" value="TreeGrafter"/>
</dbReference>
<evidence type="ECO:0000256" key="14">
    <source>
        <dbReference type="ARBA" id="ARBA00022984"/>
    </source>
</evidence>
<dbReference type="SUPFAM" id="SSF53955">
    <property type="entry name" value="Lysozyme-like"/>
    <property type="match status" value="1"/>
</dbReference>
<proteinExistence type="inferred from homology"/>
<evidence type="ECO:0000256" key="18">
    <source>
        <dbReference type="ARBA" id="ARBA00023316"/>
    </source>
</evidence>
<evidence type="ECO:0000256" key="11">
    <source>
        <dbReference type="ARBA" id="ARBA00022679"/>
    </source>
</evidence>
<evidence type="ECO:0000256" key="13">
    <source>
        <dbReference type="ARBA" id="ARBA00022960"/>
    </source>
</evidence>
<comment type="pathway">
    <text evidence="3 24">Cell wall biogenesis; peptidoglycan biosynthesis.</text>
</comment>
<dbReference type="GO" id="GO:0008955">
    <property type="term" value="F:peptidoglycan glycosyltransferase activity"/>
    <property type="evidence" value="ECO:0007669"/>
    <property type="project" value="UniProtKB-UniRule"/>
</dbReference>
<keyword evidence="12 29" id="KW-0378">Hydrolase</keyword>
<evidence type="ECO:0000256" key="24">
    <source>
        <dbReference type="PIRNR" id="PIRNR002799"/>
    </source>
</evidence>
<dbReference type="UniPathway" id="UPA00219"/>
<dbReference type="GO" id="GO:0009002">
    <property type="term" value="F:serine-type D-Ala-D-Ala carboxypeptidase activity"/>
    <property type="evidence" value="ECO:0007669"/>
    <property type="project" value="UniProtKB-EC"/>
</dbReference>
<keyword evidence="7" id="KW-1003">Cell membrane</keyword>
<dbReference type="InterPro" id="IPR036950">
    <property type="entry name" value="PBP_transglycosylase"/>
</dbReference>
<evidence type="ECO:0000256" key="22">
    <source>
        <dbReference type="ARBA" id="ARBA00060592"/>
    </source>
</evidence>
<dbReference type="AlphaFoldDB" id="A0A7U6GJV4"/>
<dbReference type="InterPro" id="IPR001460">
    <property type="entry name" value="PCN-bd_Tpept"/>
</dbReference>
<dbReference type="InterPro" id="IPR011813">
    <property type="entry name" value="PBP_1b"/>
</dbReference>
<comment type="subcellular location">
    <subcellularLocation>
        <location evidence="2">Cell membrane</location>
    </subcellularLocation>
</comment>
<dbReference type="GO" id="GO:0008658">
    <property type="term" value="F:penicillin binding"/>
    <property type="evidence" value="ECO:0007669"/>
    <property type="project" value="UniProtKB-UniRule"/>
</dbReference>
<dbReference type="EMBL" id="AP012273">
    <property type="protein sequence ID" value="BAO45001.1"/>
    <property type="molecule type" value="Genomic_DNA"/>
</dbReference>
<evidence type="ECO:0000256" key="7">
    <source>
        <dbReference type="ARBA" id="ARBA00022475"/>
    </source>
</evidence>
<evidence type="ECO:0000256" key="3">
    <source>
        <dbReference type="ARBA" id="ARBA00004752"/>
    </source>
</evidence>
<keyword evidence="15" id="KW-0472">Membrane</keyword>
<dbReference type="PIRSF" id="PIRSF002799">
    <property type="entry name" value="PBP_1b"/>
    <property type="match status" value="1"/>
</dbReference>
<keyword evidence="16" id="KW-0046">Antibiotic resistance</keyword>
<protein>
    <recommendedName>
        <fullName evidence="6 23">Penicillin-binding protein 1B</fullName>
        <shortName evidence="24">PBP-1b</shortName>
        <shortName evidence="24">PBP1b</shortName>
    </recommendedName>
    <alternativeName>
        <fullName evidence="19 24">Murein polymerase</fullName>
    </alternativeName>
</protein>
<keyword evidence="18 24" id="KW-0961">Cell wall biogenesis/degradation</keyword>
<dbReference type="InterPro" id="IPR001264">
    <property type="entry name" value="Glyco_trans_51"/>
</dbReference>
<evidence type="ECO:0000256" key="19">
    <source>
        <dbReference type="ARBA" id="ARBA00032454"/>
    </source>
</evidence>
<feature type="domain" description="Penicillin-binding protein transpeptidase" evidence="26">
    <location>
        <begin position="434"/>
        <end position="672"/>
    </location>
</feature>
<dbReference type="Pfam" id="PF14814">
    <property type="entry name" value="UB2H"/>
    <property type="match status" value="1"/>
</dbReference>
<dbReference type="FunFam" id="1.10.3810.10:FF:000002">
    <property type="entry name" value="Penicillin-binding protein 1B"/>
    <property type="match status" value="1"/>
</dbReference>